<organism evidence="1 2">
    <name type="scientific">Globisporangium ultimum (strain ATCC 200006 / CBS 805.95 / DAOM BR144)</name>
    <name type="common">Pythium ultimum</name>
    <dbReference type="NCBI Taxonomy" id="431595"/>
    <lineage>
        <taxon>Eukaryota</taxon>
        <taxon>Sar</taxon>
        <taxon>Stramenopiles</taxon>
        <taxon>Oomycota</taxon>
        <taxon>Peronosporomycetes</taxon>
        <taxon>Pythiales</taxon>
        <taxon>Pythiaceae</taxon>
        <taxon>Globisporangium</taxon>
    </lineage>
</organism>
<name>K3WLW6_GLOUD</name>
<sequence length="105" mass="11246">MAKEAAGVDLLPSQEELLEKVSPNIRQRFSSLIEAEICALQVLSCYALLQRQDLSRPRQIAAEQTSANHASSLLGATTSGTFSGQASMGVTMIATEQIPSMSSIY</sequence>
<dbReference type="STRING" id="431595.K3WLW6"/>
<dbReference type="EnsemblProtists" id="PYU1_T005958">
    <property type="protein sequence ID" value="PYU1_T005958"/>
    <property type="gene ID" value="PYU1_G005946"/>
</dbReference>
<dbReference type="HOGENOM" id="CLU_2241996_0_0_1"/>
<evidence type="ECO:0000313" key="1">
    <source>
        <dbReference type="EnsemblProtists" id="PYU1_T005958"/>
    </source>
</evidence>
<reference evidence="2" key="2">
    <citation type="submission" date="2010-04" db="EMBL/GenBank/DDBJ databases">
        <authorList>
            <person name="Buell R."/>
            <person name="Hamilton J."/>
            <person name="Hostetler J."/>
        </authorList>
    </citation>
    <scope>NUCLEOTIDE SEQUENCE [LARGE SCALE GENOMIC DNA]</scope>
    <source>
        <strain evidence="2">DAOM:BR144</strain>
    </source>
</reference>
<evidence type="ECO:0000313" key="2">
    <source>
        <dbReference type="Proteomes" id="UP000019132"/>
    </source>
</evidence>
<keyword evidence="2" id="KW-1185">Reference proteome</keyword>
<dbReference type="EMBL" id="GL376625">
    <property type="status" value="NOT_ANNOTATED_CDS"/>
    <property type="molecule type" value="Genomic_DNA"/>
</dbReference>
<dbReference type="OMA" id="MIATEQI"/>
<reference evidence="1" key="3">
    <citation type="submission" date="2015-02" db="UniProtKB">
        <authorList>
            <consortium name="EnsemblProtists"/>
        </authorList>
    </citation>
    <scope>IDENTIFICATION</scope>
    <source>
        <strain evidence="1">DAOM BR144</strain>
    </source>
</reference>
<accession>K3WLW6</accession>
<dbReference type="eggNOG" id="KOG0724">
    <property type="taxonomic scope" value="Eukaryota"/>
</dbReference>
<dbReference type="AlphaFoldDB" id="K3WLW6"/>
<protein>
    <submittedName>
        <fullName evidence="1">Uncharacterized protein</fullName>
    </submittedName>
</protein>
<proteinExistence type="predicted"/>
<dbReference type="InParanoid" id="K3WLW6"/>
<dbReference type="VEuPathDB" id="FungiDB:PYU1_G005946"/>
<reference evidence="2" key="1">
    <citation type="journal article" date="2010" name="Genome Biol.">
        <title>Genome sequence of the necrotrophic plant pathogen Pythium ultimum reveals original pathogenicity mechanisms and effector repertoire.</title>
        <authorList>
            <person name="Levesque C.A."/>
            <person name="Brouwer H."/>
            <person name="Cano L."/>
            <person name="Hamilton J.P."/>
            <person name="Holt C."/>
            <person name="Huitema E."/>
            <person name="Raffaele S."/>
            <person name="Robideau G.P."/>
            <person name="Thines M."/>
            <person name="Win J."/>
            <person name="Zerillo M.M."/>
            <person name="Beakes G.W."/>
            <person name="Boore J.L."/>
            <person name="Busam D."/>
            <person name="Dumas B."/>
            <person name="Ferriera S."/>
            <person name="Fuerstenberg S.I."/>
            <person name="Gachon C.M."/>
            <person name="Gaulin E."/>
            <person name="Govers F."/>
            <person name="Grenville-Briggs L."/>
            <person name="Horner N."/>
            <person name="Hostetler J."/>
            <person name="Jiang R.H."/>
            <person name="Johnson J."/>
            <person name="Krajaejun T."/>
            <person name="Lin H."/>
            <person name="Meijer H.J."/>
            <person name="Moore B."/>
            <person name="Morris P."/>
            <person name="Phuntmart V."/>
            <person name="Puiu D."/>
            <person name="Shetty J."/>
            <person name="Stajich J.E."/>
            <person name="Tripathy S."/>
            <person name="Wawra S."/>
            <person name="van West P."/>
            <person name="Whitty B.R."/>
            <person name="Coutinho P.M."/>
            <person name="Henrissat B."/>
            <person name="Martin F."/>
            <person name="Thomas P.D."/>
            <person name="Tyler B.M."/>
            <person name="De Vries R.P."/>
            <person name="Kamoun S."/>
            <person name="Yandell M."/>
            <person name="Tisserat N."/>
            <person name="Buell C.R."/>
        </authorList>
    </citation>
    <scope>NUCLEOTIDE SEQUENCE</scope>
    <source>
        <strain evidence="2">DAOM:BR144</strain>
    </source>
</reference>
<dbReference type="Proteomes" id="UP000019132">
    <property type="component" value="Unassembled WGS sequence"/>
</dbReference>